<evidence type="ECO:0000256" key="2">
    <source>
        <dbReference type="ARBA" id="ARBA00022692"/>
    </source>
</evidence>
<dbReference type="GO" id="GO:0015385">
    <property type="term" value="F:sodium:proton antiporter activity"/>
    <property type="evidence" value="ECO:0007669"/>
    <property type="project" value="InterPro"/>
</dbReference>
<feature type="transmembrane region" description="Helical" evidence="6">
    <location>
        <begin position="414"/>
        <end position="437"/>
    </location>
</feature>
<gene>
    <name evidence="8" type="ORF">HK100_006603</name>
</gene>
<dbReference type="GO" id="GO:0042391">
    <property type="term" value="P:regulation of membrane potential"/>
    <property type="evidence" value="ECO:0007669"/>
    <property type="project" value="InterPro"/>
</dbReference>
<dbReference type="InterPro" id="IPR006153">
    <property type="entry name" value="Cation/H_exchanger_TM"/>
</dbReference>
<dbReference type="GO" id="GO:0120029">
    <property type="term" value="P:proton export across plasma membrane"/>
    <property type="evidence" value="ECO:0007669"/>
    <property type="project" value="InterPro"/>
</dbReference>
<feature type="region of interest" description="Disordered" evidence="5">
    <location>
        <begin position="626"/>
        <end position="668"/>
    </location>
</feature>
<protein>
    <recommendedName>
        <fullName evidence="7">Cation/H+ exchanger transmembrane domain-containing protein</fullName>
    </recommendedName>
</protein>
<accession>A0AAD5X7F3</accession>
<dbReference type="EMBL" id="JADGJH010003064">
    <property type="protein sequence ID" value="KAJ3093453.1"/>
    <property type="molecule type" value="Genomic_DNA"/>
</dbReference>
<dbReference type="Proteomes" id="UP001211907">
    <property type="component" value="Unassembled WGS sequence"/>
</dbReference>
<dbReference type="GO" id="GO:0036376">
    <property type="term" value="P:sodium ion export across plasma membrane"/>
    <property type="evidence" value="ECO:0007669"/>
    <property type="project" value="InterPro"/>
</dbReference>
<evidence type="ECO:0000313" key="8">
    <source>
        <dbReference type="EMBL" id="KAJ3093453.1"/>
    </source>
</evidence>
<feature type="transmembrane region" description="Helical" evidence="6">
    <location>
        <begin position="384"/>
        <end position="408"/>
    </location>
</feature>
<dbReference type="InterPro" id="IPR004712">
    <property type="entry name" value="Na+/H+_antiporter_fungi"/>
</dbReference>
<feature type="domain" description="Cation/H+ exchanger transmembrane" evidence="7">
    <location>
        <begin position="32"/>
        <end position="435"/>
    </location>
</feature>
<comment type="caution">
    <text evidence="8">The sequence shown here is derived from an EMBL/GenBank/DDBJ whole genome shotgun (WGS) entry which is preliminary data.</text>
</comment>
<keyword evidence="3 6" id="KW-1133">Transmembrane helix</keyword>
<feature type="transmembrane region" description="Helical" evidence="6">
    <location>
        <begin position="46"/>
        <end position="65"/>
    </location>
</feature>
<dbReference type="Pfam" id="PF00999">
    <property type="entry name" value="Na_H_Exchanger"/>
    <property type="match status" value="1"/>
</dbReference>
<feature type="transmembrane region" description="Helical" evidence="6">
    <location>
        <begin position="218"/>
        <end position="239"/>
    </location>
</feature>
<evidence type="ECO:0000256" key="1">
    <source>
        <dbReference type="ARBA" id="ARBA00004141"/>
    </source>
</evidence>
<feature type="compositionally biased region" description="Basic and acidic residues" evidence="5">
    <location>
        <begin position="659"/>
        <end position="668"/>
    </location>
</feature>
<evidence type="ECO:0000256" key="4">
    <source>
        <dbReference type="ARBA" id="ARBA00023136"/>
    </source>
</evidence>
<keyword evidence="4 6" id="KW-0472">Membrane</keyword>
<evidence type="ECO:0000256" key="3">
    <source>
        <dbReference type="ARBA" id="ARBA00022989"/>
    </source>
</evidence>
<name>A0AAD5X7F3_9FUNG</name>
<dbReference type="GO" id="GO:0005886">
    <property type="term" value="C:plasma membrane"/>
    <property type="evidence" value="ECO:0007669"/>
    <property type="project" value="InterPro"/>
</dbReference>
<proteinExistence type="predicted"/>
<evidence type="ECO:0000259" key="7">
    <source>
        <dbReference type="Pfam" id="PF00999"/>
    </source>
</evidence>
<evidence type="ECO:0000256" key="6">
    <source>
        <dbReference type="SAM" id="Phobius"/>
    </source>
</evidence>
<sequence length="668" mass="73168">MSWDELVPENPWLVSPHAMYLALGAFITLFGLVSLIIKDRLYMSEAMVAILVGIVVGPLALRLFIPTNIFGDSAPYVTLEFTRIVVAIQAMACGVDLPSEYLQRNWRSVAMLCGPVMAIKWLVSALGIYLIAGVSFWIPEPYITIQLDALVIAACITPTDPVLANSIVKGRFAEKHVPLNVRLTLSAESGANDGLATPFLLLAIYLQRLPPGEAIGAWLWKVVLYQVIMSIAIAITLAYITRKILKKAERNEWMDKESILSFSIAFALLMMGLVSLIGSGDIIAVFVSGNVLTWDRWFNEKVSHSAFQEVIDALLNLAYFVYIGAVMPWSSFNGGGSGLAIDGEKTIELWRLVVLAVWVLLLRRLPVVMAMSPWISSLKDWREAFFAGWFGPIGAGAIFYAYVAIIYFEFPESPILPIVFFIVLASVLVHGGSVALFNLSLSRVMTYEQWEVRRRTNNLPTVIRAEDIVVLRTFDGVAATAAIAAAAAKDSASSVNIDVDVKKVEFVEQKQKLKDEFIVSGENEYGIPLEAIATGSGTEITEFMEDSGEERNQATTAVGNHSVSEYDFGIPLSEYAADENDDHYDRTELSDVNPLGVGGATVSGDHAADANQKDFEIPISKYATEEQQKRESKIIVGNSETGGIRKTPADTASLSSSTRTDKHSIGKI</sequence>
<reference evidence="8" key="1">
    <citation type="submission" date="2020-05" db="EMBL/GenBank/DDBJ databases">
        <title>Phylogenomic resolution of chytrid fungi.</title>
        <authorList>
            <person name="Stajich J.E."/>
            <person name="Amses K."/>
            <person name="Simmons R."/>
            <person name="Seto K."/>
            <person name="Myers J."/>
            <person name="Bonds A."/>
            <person name="Quandt C.A."/>
            <person name="Barry K."/>
            <person name="Liu P."/>
            <person name="Grigoriev I."/>
            <person name="Longcore J.E."/>
            <person name="James T.Y."/>
        </authorList>
    </citation>
    <scope>NUCLEOTIDE SEQUENCE</scope>
    <source>
        <strain evidence="8">JEL0513</strain>
    </source>
</reference>
<organism evidence="8 9">
    <name type="scientific">Physocladia obscura</name>
    <dbReference type="NCBI Taxonomy" id="109957"/>
    <lineage>
        <taxon>Eukaryota</taxon>
        <taxon>Fungi</taxon>
        <taxon>Fungi incertae sedis</taxon>
        <taxon>Chytridiomycota</taxon>
        <taxon>Chytridiomycota incertae sedis</taxon>
        <taxon>Chytridiomycetes</taxon>
        <taxon>Chytridiales</taxon>
        <taxon>Chytriomycetaceae</taxon>
        <taxon>Physocladia</taxon>
    </lineage>
</organism>
<dbReference type="PANTHER" id="PTHR31382">
    <property type="entry name" value="NA(+)/H(+) ANTIPORTER"/>
    <property type="match status" value="1"/>
</dbReference>
<comment type="subcellular location">
    <subcellularLocation>
        <location evidence="1">Membrane</location>
        <topology evidence="1">Multi-pass membrane protein</topology>
    </subcellularLocation>
</comment>
<feature type="transmembrane region" description="Helical" evidence="6">
    <location>
        <begin position="259"/>
        <end position="276"/>
    </location>
</feature>
<keyword evidence="9" id="KW-1185">Reference proteome</keyword>
<feature type="transmembrane region" description="Helical" evidence="6">
    <location>
        <begin position="77"/>
        <end position="97"/>
    </location>
</feature>
<keyword evidence="2 6" id="KW-0812">Transmembrane</keyword>
<feature type="transmembrane region" description="Helical" evidence="6">
    <location>
        <begin position="118"/>
        <end position="138"/>
    </location>
</feature>
<evidence type="ECO:0000256" key="5">
    <source>
        <dbReference type="SAM" id="MobiDB-lite"/>
    </source>
</evidence>
<evidence type="ECO:0000313" key="9">
    <source>
        <dbReference type="Proteomes" id="UP001211907"/>
    </source>
</evidence>
<dbReference type="PANTHER" id="PTHR31382:SF1">
    <property type="entry name" value="SODIUM ION_PROTON EXCHANGER (EUROFUNG)"/>
    <property type="match status" value="1"/>
</dbReference>
<feature type="transmembrane region" description="Helical" evidence="6">
    <location>
        <begin position="349"/>
        <end position="372"/>
    </location>
</feature>
<feature type="transmembrane region" description="Helical" evidence="6">
    <location>
        <begin position="310"/>
        <end position="329"/>
    </location>
</feature>
<dbReference type="AlphaFoldDB" id="A0AAD5X7F3"/>
<feature type="transmembrane region" description="Helical" evidence="6">
    <location>
        <begin position="20"/>
        <end position="37"/>
    </location>
</feature>